<evidence type="ECO:0000256" key="1">
    <source>
        <dbReference type="SAM" id="MobiDB-lite"/>
    </source>
</evidence>
<sequence length="43" mass="4910">MFLPGSAQLNFTATREKTKEDSMHESKATAPHVLFSMTLTQYY</sequence>
<dbReference type="AlphaFoldDB" id="A0A0E9TBW8"/>
<protein>
    <submittedName>
        <fullName evidence="2">Uncharacterized protein</fullName>
    </submittedName>
</protein>
<dbReference type="EMBL" id="GBXM01058359">
    <property type="protein sequence ID" value="JAH50218.1"/>
    <property type="molecule type" value="Transcribed_RNA"/>
</dbReference>
<reference evidence="2" key="2">
    <citation type="journal article" date="2015" name="Fish Shellfish Immunol.">
        <title>Early steps in the European eel (Anguilla anguilla)-Vibrio vulnificus interaction in the gills: Role of the RtxA13 toxin.</title>
        <authorList>
            <person name="Callol A."/>
            <person name="Pajuelo D."/>
            <person name="Ebbesson L."/>
            <person name="Teles M."/>
            <person name="MacKenzie S."/>
            <person name="Amaro C."/>
        </authorList>
    </citation>
    <scope>NUCLEOTIDE SEQUENCE</scope>
</reference>
<name>A0A0E9TBW8_ANGAN</name>
<feature type="region of interest" description="Disordered" evidence="1">
    <location>
        <begin position="1"/>
        <end position="27"/>
    </location>
</feature>
<evidence type="ECO:0000313" key="2">
    <source>
        <dbReference type="EMBL" id="JAH50218.1"/>
    </source>
</evidence>
<proteinExistence type="predicted"/>
<reference evidence="2" key="1">
    <citation type="submission" date="2014-11" db="EMBL/GenBank/DDBJ databases">
        <authorList>
            <person name="Amaro Gonzalez C."/>
        </authorList>
    </citation>
    <scope>NUCLEOTIDE SEQUENCE</scope>
</reference>
<organism evidence="2">
    <name type="scientific">Anguilla anguilla</name>
    <name type="common">European freshwater eel</name>
    <name type="synonym">Muraena anguilla</name>
    <dbReference type="NCBI Taxonomy" id="7936"/>
    <lineage>
        <taxon>Eukaryota</taxon>
        <taxon>Metazoa</taxon>
        <taxon>Chordata</taxon>
        <taxon>Craniata</taxon>
        <taxon>Vertebrata</taxon>
        <taxon>Euteleostomi</taxon>
        <taxon>Actinopterygii</taxon>
        <taxon>Neopterygii</taxon>
        <taxon>Teleostei</taxon>
        <taxon>Anguilliformes</taxon>
        <taxon>Anguillidae</taxon>
        <taxon>Anguilla</taxon>
    </lineage>
</organism>
<feature type="compositionally biased region" description="Basic and acidic residues" evidence="1">
    <location>
        <begin position="14"/>
        <end position="27"/>
    </location>
</feature>
<accession>A0A0E9TBW8</accession>